<dbReference type="EMBL" id="JXTB01000867">
    <property type="protein sequence ID" value="PON32116.1"/>
    <property type="molecule type" value="Genomic_DNA"/>
</dbReference>
<name>A0A2P5A6F4_PARAD</name>
<comment type="caution">
    <text evidence="1">The sequence shown here is derived from an EMBL/GenBank/DDBJ whole genome shotgun (WGS) entry which is preliminary data.</text>
</comment>
<protein>
    <submittedName>
        <fullName evidence="1">Uncharacterized protein</fullName>
    </submittedName>
</protein>
<dbReference type="Proteomes" id="UP000237105">
    <property type="component" value="Unassembled WGS sequence"/>
</dbReference>
<evidence type="ECO:0000313" key="2">
    <source>
        <dbReference type="Proteomes" id="UP000237105"/>
    </source>
</evidence>
<dbReference type="OrthoDB" id="1707487at2759"/>
<keyword evidence="2" id="KW-1185">Reference proteome</keyword>
<reference evidence="2" key="1">
    <citation type="submission" date="2016-06" db="EMBL/GenBank/DDBJ databases">
        <title>Parallel loss of symbiosis genes in relatives of nitrogen-fixing non-legume Parasponia.</title>
        <authorList>
            <person name="Van Velzen R."/>
            <person name="Holmer R."/>
            <person name="Bu F."/>
            <person name="Rutten L."/>
            <person name="Van Zeijl A."/>
            <person name="Liu W."/>
            <person name="Santuari L."/>
            <person name="Cao Q."/>
            <person name="Sharma T."/>
            <person name="Shen D."/>
            <person name="Roswanjaya Y."/>
            <person name="Wardhani T."/>
            <person name="Kalhor M.S."/>
            <person name="Jansen J."/>
            <person name="Van den Hoogen J."/>
            <person name="Gungor B."/>
            <person name="Hartog M."/>
            <person name="Hontelez J."/>
            <person name="Verver J."/>
            <person name="Yang W.-C."/>
            <person name="Schijlen E."/>
            <person name="Repin R."/>
            <person name="Schilthuizen M."/>
            <person name="Schranz E."/>
            <person name="Heidstra R."/>
            <person name="Miyata K."/>
            <person name="Fedorova E."/>
            <person name="Kohlen W."/>
            <person name="Bisseling T."/>
            <person name="Smit S."/>
            <person name="Geurts R."/>
        </authorList>
    </citation>
    <scope>NUCLEOTIDE SEQUENCE [LARGE SCALE GENOMIC DNA]</scope>
    <source>
        <strain evidence="2">cv. WU1-14</strain>
    </source>
</reference>
<gene>
    <name evidence="1" type="ORF">PanWU01x14_364170</name>
</gene>
<organism evidence="1 2">
    <name type="scientific">Parasponia andersonii</name>
    <name type="common">Sponia andersonii</name>
    <dbReference type="NCBI Taxonomy" id="3476"/>
    <lineage>
        <taxon>Eukaryota</taxon>
        <taxon>Viridiplantae</taxon>
        <taxon>Streptophyta</taxon>
        <taxon>Embryophyta</taxon>
        <taxon>Tracheophyta</taxon>
        <taxon>Spermatophyta</taxon>
        <taxon>Magnoliopsida</taxon>
        <taxon>eudicotyledons</taxon>
        <taxon>Gunneridae</taxon>
        <taxon>Pentapetalae</taxon>
        <taxon>rosids</taxon>
        <taxon>fabids</taxon>
        <taxon>Rosales</taxon>
        <taxon>Cannabaceae</taxon>
        <taxon>Parasponia</taxon>
    </lineage>
</organism>
<proteinExistence type="predicted"/>
<evidence type="ECO:0000313" key="1">
    <source>
        <dbReference type="EMBL" id="PON32116.1"/>
    </source>
</evidence>
<sequence length="173" mass="19889">MVRHLSSQFKKNELAPITDLSTTFSVKGFGKFARVRVDIDIGNPFPAGFFYENEEEKVRWISFRYEILPVQLYGPWIRAEANKKVIMVEDKPQRLPDEEGEEVIPPLMMDSNSEISKLPESGSHAQCKQSEIQEMMSSMESLKGLGKRMMLVMAMGRVLRRRCMDLLHSFTAI</sequence>
<dbReference type="AlphaFoldDB" id="A0A2P5A6F4"/>
<accession>A0A2P5A6F4</accession>